<proteinExistence type="predicted"/>
<evidence type="ECO:0000313" key="2">
    <source>
        <dbReference type="Proteomes" id="UP000561459"/>
    </source>
</evidence>
<comment type="caution">
    <text evidence="1">The sequence shown here is derived from an EMBL/GenBank/DDBJ whole genome shotgun (WGS) entry which is preliminary data.</text>
</comment>
<dbReference type="EMBL" id="JACIDY010000008">
    <property type="protein sequence ID" value="MBB3941281.1"/>
    <property type="molecule type" value="Genomic_DNA"/>
</dbReference>
<gene>
    <name evidence="1" type="ORF">GGR39_002957</name>
</gene>
<dbReference type="Proteomes" id="UP000561459">
    <property type="component" value="Unassembled WGS sequence"/>
</dbReference>
<dbReference type="RefSeq" id="WP_343055901.1">
    <property type="nucleotide sequence ID" value="NZ_JACIDY010000008.1"/>
</dbReference>
<organism evidence="1 2">
    <name type="scientific">Novosphingobium fluoreni</name>
    <dbReference type="NCBI Taxonomy" id="1391222"/>
    <lineage>
        <taxon>Bacteria</taxon>
        <taxon>Pseudomonadati</taxon>
        <taxon>Pseudomonadota</taxon>
        <taxon>Alphaproteobacteria</taxon>
        <taxon>Sphingomonadales</taxon>
        <taxon>Sphingomonadaceae</taxon>
        <taxon>Novosphingobium</taxon>
    </lineage>
</organism>
<name>A0A7W6FZG5_9SPHN</name>
<accession>A0A7W6FZG5</accession>
<keyword evidence="2" id="KW-1185">Reference proteome</keyword>
<protein>
    <submittedName>
        <fullName evidence="1">Uncharacterized protein</fullName>
    </submittedName>
</protein>
<dbReference type="AlphaFoldDB" id="A0A7W6FZG5"/>
<sequence>MRERKYPTTPDGRYFVVRGRLWRTSNPSLSPGELDRLVKELMAARRAVGIAKRNGDAAGEATAHEDVERAKVALGERGPVWWDDGAPDLNRHLARTGPYAEWYADLAKKRPAHRAGAELLHGWIMGRYRDSASMPTVWKSTVIGAAFASSRIIDLPISTNLVL</sequence>
<reference evidence="1 2" key="1">
    <citation type="submission" date="2020-08" db="EMBL/GenBank/DDBJ databases">
        <title>Genomic Encyclopedia of Type Strains, Phase IV (KMG-IV): sequencing the most valuable type-strain genomes for metagenomic binning, comparative biology and taxonomic classification.</title>
        <authorList>
            <person name="Goeker M."/>
        </authorList>
    </citation>
    <scope>NUCLEOTIDE SEQUENCE [LARGE SCALE GENOMIC DNA]</scope>
    <source>
        <strain evidence="1 2">DSM 27568</strain>
    </source>
</reference>
<evidence type="ECO:0000313" key="1">
    <source>
        <dbReference type="EMBL" id="MBB3941281.1"/>
    </source>
</evidence>